<comment type="similarity">
    <text evidence="1">Belongs to the NmrA-type oxidoreductase family.</text>
</comment>
<evidence type="ECO:0000256" key="1">
    <source>
        <dbReference type="ARBA" id="ARBA00006328"/>
    </source>
</evidence>
<accession>A0A9W8CU01</accession>
<protein>
    <recommendedName>
        <fullName evidence="4">NmrA-like domain-containing protein</fullName>
    </recommendedName>
</protein>
<comment type="caution">
    <text evidence="5">The sequence shown here is derived from an EMBL/GenBank/DDBJ whole genome shotgun (WGS) entry which is preliminary data.</text>
</comment>
<dbReference type="Gene3D" id="3.40.50.720">
    <property type="entry name" value="NAD(P)-binding Rossmann-like Domain"/>
    <property type="match status" value="1"/>
</dbReference>
<evidence type="ECO:0000256" key="3">
    <source>
        <dbReference type="ARBA" id="ARBA00023002"/>
    </source>
</evidence>
<evidence type="ECO:0000313" key="5">
    <source>
        <dbReference type="EMBL" id="KAJ1725544.1"/>
    </source>
</evidence>
<keyword evidence="3" id="KW-0560">Oxidoreductase</keyword>
<dbReference type="PANTHER" id="PTHR42748">
    <property type="entry name" value="NITROGEN METABOLITE REPRESSION PROTEIN NMRA FAMILY MEMBER"/>
    <property type="match status" value="1"/>
</dbReference>
<dbReference type="GO" id="GO:0005634">
    <property type="term" value="C:nucleus"/>
    <property type="evidence" value="ECO:0007669"/>
    <property type="project" value="TreeGrafter"/>
</dbReference>
<dbReference type="AlphaFoldDB" id="A0A9W8CU01"/>
<keyword evidence="2" id="KW-0521">NADP</keyword>
<dbReference type="PANTHER" id="PTHR42748:SF30">
    <property type="entry name" value="NMRA-LIKE DOMAIN-CONTAINING PROTEIN"/>
    <property type="match status" value="1"/>
</dbReference>
<evidence type="ECO:0000259" key="4">
    <source>
        <dbReference type="Pfam" id="PF05368"/>
    </source>
</evidence>
<keyword evidence="6" id="KW-1185">Reference proteome</keyword>
<dbReference type="Pfam" id="PF05368">
    <property type="entry name" value="NmrA"/>
    <property type="match status" value="1"/>
</dbReference>
<name>A0A9W8CU01_9FUNG</name>
<gene>
    <name evidence="5" type="ORF">LPJ53_000214</name>
</gene>
<proteinExistence type="inferred from homology"/>
<dbReference type="EMBL" id="JANBOJ010000003">
    <property type="protein sequence ID" value="KAJ1725544.1"/>
    <property type="molecule type" value="Genomic_DNA"/>
</dbReference>
<dbReference type="InterPro" id="IPR036291">
    <property type="entry name" value="NAD(P)-bd_dom_sf"/>
</dbReference>
<feature type="domain" description="NmrA-like" evidence="4">
    <location>
        <begin position="1"/>
        <end position="289"/>
    </location>
</feature>
<dbReference type="SUPFAM" id="SSF51735">
    <property type="entry name" value="NAD(P)-binding Rossmann-fold domains"/>
    <property type="match status" value="1"/>
</dbReference>
<dbReference type="InterPro" id="IPR008030">
    <property type="entry name" value="NmrA-like"/>
</dbReference>
<sequence length="313" mass="34873">MSKLISIIGATGLQGGSVLKTLYGTGQYKIRALTRNPAGDAAKKLQATYPNIELAAADLDAPETLQKAFAGSDVVFGVTQFFQKDVLERIHQGDLDAEFNQGKAMVDAAIAAKVPAMVYSSLDSMKQVSRGKYPGVLHFEGKHKIEEYLASKMDKIRGYFVYAGFYMNNYVDFARLSPEDGAVEFSFPIKPTAKLPLVDTANDIGPVVEYILDRPEECLGTVCEASSGYYEAQDMVKAFTEVTGKPARYVQIPYEYLGNEELEQMFRGIEEFGLFNGRTDFIERNKTMKHKFTTPVEFWQRNGWTGPEAQPQK</sequence>
<dbReference type="Proteomes" id="UP001149813">
    <property type="component" value="Unassembled WGS sequence"/>
</dbReference>
<evidence type="ECO:0000313" key="6">
    <source>
        <dbReference type="Proteomes" id="UP001149813"/>
    </source>
</evidence>
<organism evidence="5 6">
    <name type="scientific">Coemansia erecta</name>
    <dbReference type="NCBI Taxonomy" id="147472"/>
    <lineage>
        <taxon>Eukaryota</taxon>
        <taxon>Fungi</taxon>
        <taxon>Fungi incertae sedis</taxon>
        <taxon>Zoopagomycota</taxon>
        <taxon>Kickxellomycotina</taxon>
        <taxon>Kickxellomycetes</taxon>
        <taxon>Kickxellales</taxon>
        <taxon>Kickxellaceae</taxon>
        <taxon>Coemansia</taxon>
    </lineage>
</organism>
<dbReference type="GO" id="GO:0016491">
    <property type="term" value="F:oxidoreductase activity"/>
    <property type="evidence" value="ECO:0007669"/>
    <property type="project" value="UniProtKB-KW"/>
</dbReference>
<evidence type="ECO:0000256" key="2">
    <source>
        <dbReference type="ARBA" id="ARBA00022857"/>
    </source>
</evidence>
<dbReference type="InterPro" id="IPR051164">
    <property type="entry name" value="NmrA-like_oxidored"/>
</dbReference>
<dbReference type="OrthoDB" id="3358371at2759"/>
<dbReference type="CDD" id="cd05251">
    <property type="entry name" value="NmrA_like_SDR_a"/>
    <property type="match status" value="1"/>
</dbReference>
<reference evidence="5" key="1">
    <citation type="submission" date="2022-07" db="EMBL/GenBank/DDBJ databases">
        <title>Phylogenomic reconstructions and comparative analyses of Kickxellomycotina fungi.</title>
        <authorList>
            <person name="Reynolds N.K."/>
            <person name="Stajich J.E."/>
            <person name="Barry K."/>
            <person name="Grigoriev I.V."/>
            <person name="Crous P."/>
            <person name="Smith M.E."/>
        </authorList>
    </citation>
    <scope>NUCLEOTIDE SEQUENCE</scope>
    <source>
        <strain evidence="5">NBRC 32514</strain>
    </source>
</reference>
<dbReference type="Gene3D" id="3.90.25.10">
    <property type="entry name" value="UDP-galactose 4-epimerase, domain 1"/>
    <property type="match status" value="1"/>
</dbReference>